<keyword evidence="3" id="KW-0560">Oxidoreductase</keyword>
<dbReference type="InterPro" id="IPR036188">
    <property type="entry name" value="FAD/NAD-bd_sf"/>
</dbReference>
<keyword evidence="5" id="KW-0503">Monooxygenase</keyword>
<dbReference type="AlphaFoldDB" id="A0A9Q8ZD71"/>
<evidence type="ECO:0000256" key="3">
    <source>
        <dbReference type="ARBA" id="ARBA00023002"/>
    </source>
</evidence>
<dbReference type="InterPro" id="IPR002938">
    <property type="entry name" value="FAD-bd"/>
</dbReference>
<dbReference type="Pfam" id="PF01494">
    <property type="entry name" value="FAD_binding_3"/>
    <property type="match status" value="1"/>
</dbReference>
<dbReference type="GO" id="GO:0005739">
    <property type="term" value="C:mitochondrion"/>
    <property type="evidence" value="ECO:0007669"/>
    <property type="project" value="TreeGrafter"/>
</dbReference>
<dbReference type="PANTHER" id="PTHR43876:SF18">
    <property type="entry name" value="PUTATIVE (AFU_ORTHOLOGUE AFUA_3G09540)-RELATED"/>
    <property type="match status" value="1"/>
</dbReference>
<evidence type="ECO:0000259" key="4">
    <source>
        <dbReference type="Pfam" id="PF01494"/>
    </source>
</evidence>
<evidence type="ECO:0000313" key="6">
    <source>
        <dbReference type="Proteomes" id="UP001056012"/>
    </source>
</evidence>
<dbReference type="Gene3D" id="3.50.50.60">
    <property type="entry name" value="FAD/NAD(P)-binding domain"/>
    <property type="match status" value="1"/>
</dbReference>
<accession>A0A9Q8ZD71</accession>
<proteinExistence type="predicted"/>
<keyword evidence="1" id="KW-0285">Flavoprotein</keyword>
<keyword evidence="2" id="KW-0274">FAD</keyword>
<name>A0A9Q8ZD71_CURCL</name>
<dbReference type="EMBL" id="CP089278">
    <property type="protein sequence ID" value="USP79565.1"/>
    <property type="molecule type" value="Genomic_DNA"/>
</dbReference>
<gene>
    <name evidence="5" type="ORF">yc1106_06839</name>
</gene>
<dbReference type="Proteomes" id="UP001056012">
    <property type="component" value="Chromosome 5"/>
</dbReference>
<dbReference type="OrthoDB" id="10016252at2759"/>
<evidence type="ECO:0000313" key="5">
    <source>
        <dbReference type="EMBL" id="USP79565.1"/>
    </source>
</evidence>
<dbReference type="Gene3D" id="3.30.70.2450">
    <property type="match status" value="1"/>
</dbReference>
<reference evidence="5" key="1">
    <citation type="submission" date="2021-12" db="EMBL/GenBank/DDBJ databases">
        <title>Curvularia clavata genome.</title>
        <authorList>
            <person name="Cao Y."/>
        </authorList>
    </citation>
    <scope>NUCLEOTIDE SEQUENCE</scope>
    <source>
        <strain evidence="5">Yc1106</strain>
    </source>
</reference>
<dbReference type="PRINTS" id="PR00420">
    <property type="entry name" value="RNGMNOXGNASE"/>
</dbReference>
<evidence type="ECO:0000256" key="1">
    <source>
        <dbReference type="ARBA" id="ARBA00022630"/>
    </source>
</evidence>
<protein>
    <submittedName>
        <fullName evidence="5">FAD-dependent monooxygenase</fullName>
    </submittedName>
</protein>
<dbReference type="VEuPathDB" id="FungiDB:yc1106_06839"/>
<dbReference type="GO" id="GO:0004497">
    <property type="term" value="F:monooxygenase activity"/>
    <property type="evidence" value="ECO:0007669"/>
    <property type="project" value="UniProtKB-KW"/>
</dbReference>
<feature type="domain" description="FAD-binding" evidence="4">
    <location>
        <begin position="7"/>
        <end position="345"/>
    </location>
</feature>
<sequence length="723" mass="82554">MPKLNHIVIVGAGPSGLLLGILLAKNLGIKVTILDADAKINGNPRAAHYAPSAVYDFHRAGIIDDVRAKGFSPKGVCWRLQDGTFLGGMGREPEDNKYAMVVLPLDRLGPLLVKHFESYSGTQILWGHKLVGVEQDENGATAVIETTEGEKKKISGDYLVGADGASSGVRTALFGKEYPGETLSAQIVATNVYLPFDERFGYWDSNFIVHPTDWYMAAKITTDGLWRVTYGDSEGLSKDELVKRQPLRYEQILPGKPKPHEYKLISMSPYKLQQRCAPSFRVGKILLVADAAHLCNPFGGLGLTGGFADVGSLYDCFMGIHLDELDESILDRYSEIRIKIWREMIDPMSRENFHRLWDPAHEEKRKEFFAMCEKANNDPVWGKSIAESIHQVRHDFTQYFKSKQKTEGKDIVMDTQALTNGRNPAIEETVKPLLIDSRKLYKDYRDLQRGRIKRGFLLGEELLKARRDVWVAEQKLLEAIRPVAKASCLRLCKDVYRALPRELKDVIYSYLHAHDTIYVGPEYFERKSRPCESDSKAHYWDVEYTGEEMQKEIVESWYRTTLFYFYDKANNAKVIEQFLVTDRWGLDIQPRNFICHSRIELSMDGVLHNRYGTRSCCTVEDAGKKLVKPLKNFDSLPNHVEFFIRIHTYNAPHTGCMSMVELRDAIRAVVDELETLFKAGHRVVVQWPDLDNIELSWKNVRFFKHEWVKQMELAAQLTPSGSE</sequence>
<dbReference type="PANTHER" id="PTHR43876">
    <property type="entry name" value="UBIQUINONE BIOSYNTHESIS MONOOXYGENASE COQ6, MITOCHONDRIAL"/>
    <property type="match status" value="1"/>
</dbReference>
<dbReference type="InterPro" id="IPR051205">
    <property type="entry name" value="UbiH/COQ6_monooxygenase"/>
</dbReference>
<organism evidence="5 6">
    <name type="scientific">Curvularia clavata</name>
    <dbReference type="NCBI Taxonomy" id="95742"/>
    <lineage>
        <taxon>Eukaryota</taxon>
        <taxon>Fungi</taxon>
        <taxon>Dikarya</taxon>
        <taxon>Ascomycota</taxon>
        <taxon>Pezizomycotina</taxon>
        <taxon>Dothideomycetes</taxon>
        <taxon>Pleosporomycetidae</taxon>
        <taxon>Pleosporales</taxon>
        <taxon>Pleosporineae</taxon>
        <taxon>Pleosporaceae</taxon>
        <taxon>Curvularia</taxon>
    </lineage>
</organism>
<dbReference type="SUPFAM" id="SSF51905">
    <property type="entry name" value="FAD/NAD(P)-binding domain"/>
    <property type="match status" value="1"/>
</dbReference>
<evidence type="ECO:0000256" key="2">
    <source>
        <dbReference type="ARBA" id="ARBA00022827"/>
    </source>
</evidence>
<dbReference type="GO" id="GO:0071949">
    <property type="term" value="F:FAD binding"/>
    <property type="evidence" value="ECO:0007669"/>
    <property type="project" value="InterPro"/>
</dbReference>
<keyword evidence="6" id="KW-1185">Reference proteome</keyword>